<dbReference type="AlphaFoldDB" id="A0A426USX5"/>
<evidence type="ECO:0000256" key="3">
    <source>
        <dbReference type="ARBA" id="ARBA00023125"/>
    </source>
</evidence>
<name>A0A426USX5_9ACTN</name>
<keyword evidence="1" id="KW-0678">Repressor</keyword>
<dbReference type="Gene3D" id="1.10.357.10">
    <property type="entry name" value="Tetracycline Repressor, domain 2"/>
    <property type="match status" value="1"/>
</dbReference>
<dbReference type="SUPFAM" id="SSF48498">
    <property type="entry name" value="Tetracyclin repressor-like, C-terminal domain"/>
    <property type="match status" value="1"/>
</dbReference>
<sequence>MNTASTESGASAAGRRAPGRPRIPLERILTTALTILDEDGADALSLRMLAQRLGSSTATLYRHFENRADLVAQVVDRIIGEIEVDDEEPGATHWQPAVRAAAVSMFKVLSRHRNVAVLLTEQIPTGPNAAVYRERVLALLLAHGFPQSLAPRAYASLARYVLGFAMQLTADRAAKSRDEARTSAALHRIDATRFPATRALADFLPMPIEEEFAFGLDLLLAGLAQMRDQHAET</sequence>
<dbReference type="Proteomes" id="UP000277256">
    <property type="component" value="Unassembled WGS sequence"/>
</dbReference>
<dbReference type="EMBL" id="RSEB01000006">
    <property type="protein sequence ID" value="RRR96776.1"/>
    <property type="molecule type" value="Genomic_DNA"/>
</dbReference>
<proteinExistence type="predicted"/>
<dbReference type="PANTHER" id="PTHR30055">
    <property type="entry name" value="HTH-TYPE TRANSCRIPTIONAL REGULATOR RUTR"/>
    <property type="match status" value="1"/>
</dbReference>
<evidence type="ECO:0000256" key="2">
    <source>
        <dbReference type="ARBA" id="ARBA00023015"/>
    </source>
</evidence>
<evidence type="ECO:0000256" key="5">
    <source>
        <dbReference type="PROSITE-ProRule" id="PRU00335"/>
    </source>
</evidence>
<evidence type="ECO:0000256" key="4">
    <source>
        <dbReference type="ARBA" id="ARBA00023163"/>
    </source>
</evidence>
<evidence type="ECO:0000313" key="7">
    <source>
        <dbReference type="EMBL" id="RRR96776.1"/>
    </source>
</evidence>
<keyword evidence="4" id="KW-0804">Transcription</keyword>
<evidence type="ECO:0000313" key="8">
    <source>
        <dbReference type="Proteomes" id="UP000277256"/>
    </source>
</evidence>
<dbReference type="PRINTS" id="PR00455">
    <property type="entry name" value="HTHTETR"/>
</dbReference>
<dbReference type="OrthoDB" id="329481at2"/>
<dbReference type="InterPro" id="IPR001647">
    <property type="entry name" value="HTH_TetR"/>
</dbReference>
<feature type="DNA-binding region" description="H-T-H motif" evidence="5">
    <location>
        <begin position="45"/>
        <end position="64"/>
    </location>
</feature>
<gene>
    <name evidence="7" type="ORF">EIW28_20210</name>
</gene>
<organism evidence="7 8">
    <name type="scientific">Glycomyces terrestris</name>
    <dbReference type="NCBI Taxonomy" id="2493553"/>
    <lineage>
        <taxon>Bacteria</taxon>
        <taxon>Bacillati</taxon>
        <taxon>Actinomycetota</taxon>
        <taxon>Actinomycetes</taxon>
        <taxon>Glycomycetales</taxon>
        <taxon>Glycomycetaceae</taxon>
        <taxon>Glycomyces</taxon>
    </lineage>
</organism>
<dbReference type="Pfam" id="PF02909">
    <property type="entry name" value="TetR_C_1"/>
    <property type="match status" value="1"/>
</dbReference>
<dbReference type="InterPro" id="IPR004111">
    <property type="entry name" value="Repressor_TetR_C"/>
</dbReference>
<dbReference type="GO" id="GO:0000976">
    <property type="term" value="F:transcription cis-regulatory region binding"/>
    <property type="evidence" value="ECO:0007669"/>
    <property type="project" value="TreeGrafter"/>
</dbReference>
<dbReference type="PRINTS" id="PR00400">
    <property type="entry name" value="TETREPRESSOR"/>
</dbReference>
<dbReference type="PROSITE" id="PS50977">
    <property type="entry name" value="HTH_TETR_2"/>
    <property type="match status" value="1"/>
</dbReference>
<dbReference type="PANTHER" id="PTHR30055:SF151">
    <property type="entry name" value="TRANSCRIPTIONAL REGULATORY PROTEIN"/>
    <property type="match status" value="1"/>
</dbReference>
<dbReference type="InterPro" id="IPR036271">
    <property type="entry name" value="Tet_transcr_reg_TetR-rel_C_sf"/>
</dbReference>
<accession>A0A426USX5</accession>
<evidence type="ECO:0000256" key="1">
    <source>
        <dbReference type="ARBA" id="ARBA00022491"/>
    </source>
</evidence>
<dbReference type="Pfam" id="PF00440">
    <property type="entry name" value="TetR_N"/>
    <property type="match status" value="1"/>
</dbReference>
<dbReference type="InterPro" id="IPR003012">
    <property type="entry name" value="Tet_transcr_reg_TetR"/>
</dbReference>
<keyword evidence="3 5" id="KW-0238">DNA-binding</keyword>
<keyword evidence="8" id="KW-1185">Reference proteome</keyword>
<reference evidence="7 8" key="1">
    <citation type="submission" date="2018-12" db="EMBL/GenBank/DDBJ databases">
        <title>Glycomyces sp. YIM 121974 draft genome.</title>
        <authorList>
            <person name="Li Q."/>
        </authorList>
    </citation>
    <scope>NUCLEOTIDE SEQUENCE [LARGE SCALE GENOMIC DNA]</scope>
    <source>
        <strain evidence="7 8">YIM 121974</strain>
    </source>
</reference>
<feature type="domain" description="HTH tetR-type" evidence="6">
    <location>
        <begin position="22"/>
        <end position="82"/>
    </location>
</feature>
<dbReference type="GO" id="GO:0003700">
    <property type="term" value="F:DNA-binding transcription factor activity"/>
    <property type="evidence" value="ECO:0007669"/>
    <property type="project" value="TreeGrafter"/>
</dbReference>
<keyword evidence="2" id="KW-0805">Transcription regulation</keyword>
<dbReference type="InterPro" id="IPR009057">
    <property type="entry name" value="Homeodomain-like_sf"/>
</dbReference>
<comment type="caution">
    <text evidence="7">The sequence shown here is derived from an EMBL/GenBank/DDBJ whole genome shotgun (WGS) entry which is preliminary data.</text>
</comment>
<dbReference type="SUPFAM" id="SSF46689">
    <property type="entry name" value="Homeodomain-like"/>
    <property type="match status" value="1"/>
</dbReference>
<dbReference type="GO" id="GO:0045892">
    <property type="term" value="P:negative regulation of DNA-templated transcription"/>
    <property type="evidence" value="ECO:0007669"/>
    <property type="project" value="InterPro"/>
</dbReference>
<evidence type="ECO:0000259" key="6">
    <source>
        <dbReference type="PROSITE" id="PS50977"/>
    </source>
</evidence>
<dbReference type="GO" id="GO:0046677">
    <property type="term" value="P:response to antibiotic"/>
    <property type="evidence" value="ECO:0007669"/>
    <property type="project" value="InterPro"/>
</dbReference>
<dbReference type="RefSeq" id="WP_125249530.1">
    <property type="nucleotide sequence ID" value="NZ_RSEB01000006.1"/>
</dbReference>
<protein>
    <submittedName>
        <fullName evidence="7">TetR family transcriptional regulator</fullName>
    </submittedName>
</protein>
<dbReference type="InterPro" id="IPR050109">
    <property type="entry name" value="HTH-type_TetR-like_transc_reg"/>
</dbReference>